<keyword evidence="3" id="KW-1185">Reference proteome</keyword>
<protein>
    <submittedName>
        <fullName evidence="2">Uncharacterized protein</fullName>
    </submittedName>
</protein>
<dbReference type="EMBL" id="JBBKAM010000004">
    <property type="protein sequence ID" value="MEJ8645848.1"/>
    <property type="molecule type" value="Genomic_DNA"/>
</dbReference>
<evidence type="ECO:0000256" key="1">
    <source>
        <dbReference type="SAM" id="Phobius"/>
    </source>
</evidence>
<sequence length="59" mass="5829">MRRPSPTGTRRDTGKRWTAAGIGGVAAGAAVVCFGGLYAAGLLLAGEDVAPGRRCAGSP</sequence>
<dbReference type="Proteomes" id="UP001382904">
    <property type="component" value="Unassembled WGS sequence"/>
</dbReference>
<accession>A0ABU8UFF4</accession>
<organism evidence="2 3">
    <name type="scientific">Streptomyces caledonius</name>
    <dbReference type="NCBI Taxonomy" id="3134107"/>
    <lineage>
        <taxon>Bacteria</taxon>
        <taxon>Bacillati</taxon>
        <taxon>Actinomycetota</taxon>
        <taxon>Actinomycetes</taxon>
        <taxon>Kitasatosporales</taxon>
        <taxon>Streptomycetaceae</taxon>
        <taxon>Streptomyces</taxon>
    </lineage>
</organism>
<reference evidence="2 3" key="1">
    <citation type="submission" date="2024-03" db="EMBL/GenBank/DDBJ databases">
        <title>Novel Streptomyces species of biotechnological and ecological value are a feature of Machair soil.</title>
        <authorList>
            <person name="Prole J.R."/>
            <person name="Goodfellow M."/>
            <person name="Allenby N."/>
            <person name="Ward A.C."/>
        </authorList>
    </citation>
    <scope>NUCLEOTIDE SEQUENCE [LARGE SCALE GENOMIC DNA]</scope>
    <source>
        <strain evidence="2 3">MS1.HAVA.3</strain>
    </source>
</reference>
<comment type="caution">
    <text evidence="2">The sequence shown here is derived from an EMBL/GenBank/DDBJ whole genome shotgun (WGS) entry which is preliminary data.</text>
</comment>
<keyword evidence="1" id="KW-0812">Transmembrane</keyword>
<proteinExistence type="predicted"/>
<keyword evidence="1" id="KW-0472">Membrane</keyword>
<evidence type="ECO:0000313" key="2">
    <source>
        <dbReference type="EMBL" id="MEJ8645848.1"/>
    </source>
</evidence>
<keyword evidence="1" id="KW-1133">Transmembrane helix</keyword>
<gene>
    <name evidence="2" type="ORF">WKI68_40795</name>
</gene>
<evidence type="ECO:0000313" key="3">
    <source>
        <dbReference type="Proteomes" id="UP001382904"/>
    </source>
</evidence>
<name>A0ABU8UFF4_9ACTN</name>
<feature type="transmembrane region" description="Helical" evidence="1">
    <location>
        <begin position="21"/>
        <end position="44"/>
    </location>
</feature>